<dbReference type="InterPro" id="IPR041698">
    <property type="entry name" value="Methyltransf_25"/>
</dbReference>
<evidence type="ECO:0000313" key="3">
    <source>
        <dbReference type="Proteomes" id="UP000002457"/>
    </source>
</evidence>
<dbReference type="KEGG" id="mpl:Mpal_0233"/>
<dbReference type="Pfam" id="PF13649">
    <property type="entry name" value="Methyltransf_25"/>
    <property type="match status" value="1"/>
</dbReference>
<evidence type="ECO:0000313" key="2">
    <source>
        <dbReference type="EMBL" id="ACL15617.1"/>
    </source>
</evidence>
<dbReference type="InterPro" id="IPR029063">
    <property type="entry name" value="SAM-dependent_MTases_sf"/>
</dbReference>
<dbReference type="HOGENOM" id="CLU_037315_0_0_2"/>
<organism evidence="2 3">
    <name type="scientific">Methanosphaerula palustris (strain ATCC BAA-1556 / DSM 19958 / E1-9c)</name>
    <dbReference type="NCBI Taxonomy" id="521011"/>
    <lineage>
        <taxon>Archaea</taxon>
        <taxon>Methanobacteriati</taxon>
        <taxon>Methanobacteriota</taxon>
        <taxon>Stenosarchaea group</taxon>
        <taxon>Methanomicrobia</taxon>
        <taxon>Methanomicrobiales</taxon>
        <taxon>Methanoregulaceae</taxon>
        <taxon>Methanosphaerula</taxon>
    </lineage>
</organism>
<dbReference type="PANTHER" id="PTHR43667:SF2">
    <property type="entry name" value="FATTY ACID C-METHYL TRANSFERASE"/>
    <property type="match status" value="1"/>
</dbReference>
<dbReference type="SUPFAM" id="SSF53335">
    <property type="entry name" value="S-adenosyl-L-methionine-dependent methyltransferases"/>
    <property type="match status" value="1"/>
</dbReference>
<dbReference type="EMBL" id="CP001338">
    <property type="protein sequence ID" value="ACL15617.1"/>
    <property type="molecule type" value="Genomic_DNA"/>
</dbReference>
<dbReference type="STRING" id="521011.Mpal_0233"/>
<evidence type="ECO:0000259" key="1">
    <source>
        <dbReference type="Pfam" id="PF13649"/>
    </source>
</evidence>
<keyword evidence="3" id="KW-1185">Reference proteome</keyword>
<dbReference type="CDD" id="cd02440">
    <property type="entry name" value="AdoMet_MTases"/>
    <property type="match status" value="1"/>
</dbReference>
<dbReference type="GO" id="GO:0008168">
    <property type="term" value="F:methyltransferase activity"/>
    <property type="evidence" value="ECO:0007669"/>
    <property type="project" value="UniProtKB-KW"/>
</dbReference>
<reference evidence="2 3" key="1">
    <citation type="journal article" date="2015" name="Genome Announc.">
        <title>Complete Genome Sequence of Methanosphaerula palustris E1-9CT, a Hydrogenotrophic Methanogen Isolated from a Minerotrophic Fen Peatland.</title>
        <authorList>
            <person name="Cadillo-Quiroz H."/>
            <person name="Browne P."/>
            <person name="Kyrpides N."/>
            <person name="Woyke T."/>
            <person name="Goodwin L."/>
            <person name="Detter C."/>
            <person name="Yavitt J.B."/>
            <person name="Zinder S.H."/>
        </authorList>
    </citation>
    <scope>NUCLEOTIDE SEQUENCE [LARGE SCALE GENOMIC DNA]</scope>
    <source>
        <strain evidence="3">ATCC BAA-1556 / DSM 19958 / E1-9c</strain>
    </source>
</reference>
<dbReference type="Proteomes" id="UP000002457">
    <property type="component" value="Chromosome"/>
</dbReference>
<keyword evidence="2" id="KW-0489">Methyltransferase</keyword>
<gene>
    <name evidence="2" type="ordered locus">Mpal_0233</name>
</gene>
<sequence length="275" mass="30367">MRVRSPELLLLSTTSIQVGGWNNEGRKQLVPMDFLDLVTLSQGALAIMNPVTPEKIVAVGEAAGLKPGMQVLEVGAGNGTVLAILAEKFGITGTGLEIRPEACAWAERMLAKEGLGDRVRIICTDASTYTPEARYDLVVCMGAAFIYGGLADALETLTTLTTDNGAVLLGERYWKTELVPPEFARDWEDILTEFELARIAGEAGFDLSFLVRADDADWERYETGIWQCCRTWLKANPDHPEYGEVAEYLHQVQDEYLGYGREYAGWGMYLFEPAL</sequence>
<dbReference type="Gene3D" id="3.40.50.150">
    <property type="entry name" value="Vaccinia Virus protein VP39"/>
    <property type="match status" value="1"/>
</dbReference>
<name>B8GJ44_METPE</name>
<dbReference type="AlphaFoldDB" id="B8GJ44"/>
<dbReference type="PANTHER" id="PTHR43667">
    <property type="entry name" value="CYCLOPROPANE-FATTY-ACYL-PHOSPHOLIPID SYNTHASE"/>
    <property type="match status" value="1"/>
</dbReference>
<feature type="domain" description="Methyltransferase" evidence="1">
    <location>
        <begin position="71"/>
        <end position="158"/>
    </location>
</feature>
<dbReference type="eggNOG" id="arCOG01638">
    <property type="taxonomic scope" value="Archaea"/>
</dbReference>
<proteinExistence type="predicted"/>
<dbReference type="InterPro" id="IPR050723">
    <property type="entry name" value="CFA/CMAS"/>
</dbReference>
<accession>B8GJ44</accession>
<dbReference type="GO" id="GO:0032259">
    <property type="term" value="P:methylation"/>
    <property type="evidence" value="ECO:0007669"/>
    <property type="project" value="UniProtKB-KW"/>
</dbReference>
<keyword evidence="2" id="KW-0808">Transferase</keyword>
<protein>
    <submittedName>
        <fullName evidence="2">Methyltransferase type 12</fullName>
    </submittedName>
</protein>